<proteinExistence type="predicted"/>
<dbReference type="PATRIC" id="fig|45073.5.peg.2903"/>
<dbReference type="AlphaFoldDB" id="A0A0W0XL05"/>
<sequence length="229" mass="27464">MNTPFYMLVTSLPRMPADFKIEALPISRLQLEKRLKLLTDEQLSLLYAIENLLWKSWYSPHQSVDDTKTQYQALDTKSSDFIRNISRWFLELRSILAAMRMRNAHLGQPDDPDHYWISRWQKRLNNQWEVSDFGLKKVYPWLPKINMEISENNTVAVEEFVLNKIWNYLAKIETGHYFDFDAIVIYLLRWNVINYWSGYRSSNLLDEVEQLIQRVEAELDENKRIKDQL</sequence>
<reference evidence="2 3" key="1">
    <citation type="submission" date="2015-11" db="EMBL/GenBank/DDBJ databases">
        <title>Genomic analysis of 38 Legionella species identifies large and diverse effector repertoires.</title>
        <authorList>
            <person name="Burstein D."/>
            <person name="Amaro F."/>
            <person name="Zusman T."/>
            <person name="Lifshitz Z."/>
            <person name="Cohen O."/>
            <person name="Gilbert J.A."/>
            <person name="Pupko T."/>
            <person name="Shuman H.A."/>
            <person name="Segal G."/>
        </authorList>
    </citation>
    <scope>NUCLEOTIDE SEQUENCE [LARGE SCALE GENOMIC DNA]</scope>
    <source>
        <strain evidence="2 3">CDC#1442-AUS-E</strain>
    </source>
</reference>
<organism evidence="2 3">
    <name type="scientific">Legionella quinlivanii</name>
    <dbReference type="NCBI Taxonomy" id="45073"/>
    <lineage>
        <taxon>Bacteria</taxon>
        <taxon>Pseudomonadati</taxon>
        <taxon>Pseudomonadota</taxon>
        <taxon>Gammaproteobacteria</taxon>
        <taxon>Legionellales</taxon>
        <taxon>Legionellaceae</taxon>
        <taxon>Legionella</taxon>
    </lineage>
</organism>
<dbReference type="OrthoDB" id="556081at2"/>
<keyword evidence="3" id="KW-1185">Reference proteome</keyword>
<protein>
    <submittedName>
        <fullName evidence="2">V-type ATP synthase subunit A</fullName>
    </submittedName>
</protein>
<gene>
    <name evidence="2" type="ORF">Lqui_2727</name>
</gene>
<accession>A0A0W0XL05</accession>
<dbReference type="Proteomes" id="UP000054618">
    <property type="component" value="Unassembled WGS sequence"/>
</dbReference>
<comment type="caution">
    <text evidence="2">The sequence shown here is derived from an EMBL/GenBank/DDBJ whole genome shotgun (WGS) entry which is preliminary data.</text>
</comment>
<keyword evidence="1" id="KW-0175">Coiled coil</keyword>
<feature type="coiled-coil region" evidence="1">
    <location>
        <begin position="201"/>
        <end position="228"/>
    </location>
</feature>
<evidence type="ECO:0000256" key="1">
    <source>
        <dbReference type="SAM" id="Coils"/>
    </source>
</evidence>
<dbReference type="RefSeq" id="WP_058508789.1">
    <property type="nucleotide sequence ID" value="NZ_CAAAIK010000004.1"/>
</dbReference>
<name>A0A0W0XL05_9GAMM</name>
<dbReference type="EMBL" id="LNYS01000025">
    <property type="protein sequence ID" value="KTD45256.1"/>
    <property type="molecule type" value="Genomic_DNA"/>
</dbReference>
<evidence type="ECO:0000313" key="3">
    <source>
        <dbReference type="Proteomes" id="UP000054618"/>
    </source>
</evidence>
<dbReference type="Pfam" id="PF10962">
    <property type="entry name" value="DUF2764"/>
    <property type="match status" value="1"/>
</dbReference>
<dbReference type="InterPro" id="IPR024492">
    <property type="entry name" value="DUF2764"/>
</dbReference>
<evidence type="ECO:0000313" key="2">
    <source>
        <dbReference type="EMBL" id="KTD45256.1"/>
    </source>
</evidence>
<dbReference type="STRING" id="45073.Lqui_2727"/>